<sequence>MDLDAIVDEHTARIAALDPLLPAPPPLAAGAGTLLTTGDGAAIAWFQESPVGTAARNWDAERRHNLEVRLAGDNRAAALGDLLDQWHDRLRGLVEPGDEDCAAVVELPSRDTEAVLALARRGFAPVSVIAVRPAGRAVPDACDIRIRPATLDDLDVAVALNLEVVRYDAPFNKITPRPDVGEALRNQLVFLLGEPRPVVWVAERTGRVVGLAHVQLPPTSGWAQRYTRAEGVGYLACLGVAGDERGGGVGSALAAQAHGVLDGAGVSVTLLHHALPNPRSTPFWYRHGYRPLWTTWVRRPVLR</sequence>
<dbReference type="PANTHER" id="PTHR43877">
    <property type="entry name" value="AMINOALKYLPHOSPHONATE N-ACETYLTRANSFERASE-RELATED-RELATED"/>
    <property type="match status" value="1"/>
</dbReference>
<evidence type="ECO:0000313" key="4">
    <source>
        <dbReference type="EMBL" id="SDD45797.1"/>
    </source>
</evidence>
<evidence type="ECO:0000256" key="2">
    <source>
        <dbReference type="ARBA" id="ARBA00023315"/>
    </source>
</evidence>
<dbReference type="Gene3D" id="3.40.630.30">
    <property type="match status" value="1"/>
</dbReference>
<dbReference type="GO" id="GO:0005840">
    <property type="term" value="C:ribosome"/>
    <property type="evidence" value="ECO:0007669"/>
    <property type="project" value="UniProtKB-KW"/>
</dbReference>
<dbReference type="InterPro" id="IPR050832">
    <property type="entry name" value="Bact_Acetyltransf"/>
</dbReference>
<evidence type="ECO:0000313" key="5">
    <source>
        <dbReference type="Proteomes" id="UP000199501"/>
    </source>
</evidence>
<keyword evidence="4" id="KW-0687">Ribonucleoprotein</keyword>
<accession>A0A1G6UYR9</accession>
<keyword evidence="5" id="KW-1185">Reference proteome</keyword>
<evidence type="ECO:0000259" key="3">
    <source>
        <dbReference type="PROSITE" id="PS51186"/>
    </source>
</evidence>
<dbReference type="InterPro" id="IPR016181">
    <property type="entry name" value="Acyl_CoA_acyltransferase"/>
</dbReference>
<dbReference type="SUPFAM" id="SSF55729">
    <property type="entry name" value="Acyl-CoA N-acyltransferases (Nat)"/>
    <property type="match status" value="1"/>
</dbReference>
<dbReference type="GO" id="GO:0016747">
    <property type="term" value="F:acyltransferase activity, transferring groups other than amino-acyl groups"/>
    <property type="evidence" value="ECO:0007669"/>
    <property type="project" value="InterPro"/>
</dbReference>
<dbReference type="InterPro" id="IPR000182">
    <property type="entry name" value="GNAT_dom"/>
</dbReference>
<keyword evidence="2" id="KW-0012">Acyltransferase</keyword>
<gene>
    <name evidence="4" type="ORF">SAMN05216174_111129</name>
</gene>
<dbReference type="AlphaFoldDB" id="A0A1G6UYR9"/>
<dbReference type="CDD" id="cd04301">
    <property type="entry name" value="NAT_SF"/>
    <property type="match status" value="1"/>
</dbReference>
<dbReference type="RefSeq" id="WP_175482974.1">
    <property type="nucleotide sequence ID" value="NZ_FMZZ01000011.1"/>
</dbReference>
<proteinExistence type="predicted"/>
<dbReference type="Pfam" id="PF00583">
    <property type="entry name" value="Acetyltransf_1"/>
    <property type="match status" value="1"/>
</dbReference>
<keyword evidence="4" id="KW-0689">Ribosomal protein</keyword>
<dbReference type="PROSITE" id="PS51186">
    <property type="entry name" value="GNAT"/>
    <property type="match status" value="1"/>
</dbReference>
<keyword evidence="1" id="KW-0808">Transferase</keyword>
<reference evidence="5" key="1">
    <citation type="submission" date="2016-10" db="EMBL/GenBank/DDBJ databases">
        <authorList>
            <person name="Varghese N."/>
            <person name="Submissions S."/>
        </authorList>
    </citation>
    <scope>NUCLEOTIDE SEQUENCE [LARGE SCALE GENOMIC DNA]</scope>
    <source>
        <strain evidence="5">IBRC-M 10403</strain>
    </source>
</reference>
<dbReference type="EMBL" id="FMZZ01000011">
    <property type="protein sequence ID" value="SDD45797.1"/>
    <property type="molecule type" value="Genomic_DNA"/>
</dbReference>
<protein>
    <submittedName>
        <fullName evidence="4">Ribosomal protein S18 acetylase RimI</fullName>
    </submittedName>
</protein>
<name>A0A1G6UYR9_9PSEU</name>
<organism evidence="4 5">
    <name type="scientific">Actinokineospora iranica</name>
    <dbReference type="NCBI Taxonomy" id="1271860"/>
    <lineage>
        <taxon>Bacteria</taxon>
        <taxon>Bacillati</taxon>
        <taxon>Actinomycetota</taxon>
        <taxon>Actinomycetes</taxon>
        <taxon>Pseudonocardiales</taxon>
        <taxon>Pseudonocardiaceae</taxon>
        <taxon>Actinokineospora</taxon>
    </lineage>
</organism>
<feature type="domain" description="N-acetyltransferase" evidence="3">
    <location>
        <begin position="144"/>
        <end position="303"/>
    </location>
</feature>
<dbReference type="STRING" id="1271860.SAMN05216174_111129"/>
<evidence type="ECO:0000256" key="1">
    <source>
        <dbReference type="ARBA" id="ARBA00022679"/>
    </source>
</evidence>
<dbReference type="Proteomes" id="UP000199501">
    <property type="component" value="Unassembled WGS sequence"/>
</dbReference>